<keyword evidence="3" id="KW-1185">Reference proteome</keyword>
<dbReference type="HOGENOM" id="CLU_052397_2_1_1"/>
<name>A0A0D0C135_9AGAR</name>
<dbReference type="EMBL" id="KN834800">
    <property type="protein sequence ID" value="KIK56059.1"/>
    <property type="molecule type" value="Genomic_DNA"/>
</dbReference>
<evidence type="ECO:0000313" key="2">
    <source>
        <dbReference type="EMBL" id="KIK56059.1"/>
    </source>
</evidence>
<feature type="domain" description="BTB" evidence="1">
    <location>
        <begin position="38"/>
        <end position="69"/>
    </location>
</feature>
<gene>
    <name evidence="2" type="ORF">GYMLUDRAFT_47299</name>
</gene>
<evidence type="ECO:0000313" key="3">
    <source>
        <dbReference type="Proteomes" id="UP000053593"/>
    </source>
</evidence>
<dbReference type="InterPro" id="IPR000210">
    <property type="entry name" value="BTB/POZ_dom"/>
</dbReference>
<accession>A0A0D0C135</accession>
<dbReference type="PROSITE" id="PS50097">
    <property type="entry name" value="BTB"/>
    <property type="match status" value="1"/>
</dbReference>
<dbReference type="OrthoDB" id="3238622at2759"/>
<proteinExistence type="predicted"/>
<evidence type="ECO:0000259" key="1">
    <source>
        <dbReference type="PROSITE" id="PS50097"/>
    </source>
</evidence>
<organism evidence="2 3">
    <name type="scientific">Collybiopsis luxurians FD-317 M1</name>
    <dbReference type="NCBI Taxonomy" id="944289"/>
    <lineage>
        <taxon>Eukaryota</taxon>
        <taxon>Fungi</taxon>
        <taxon>Dikarya</taxon>
        <taxon>Basidiomycota</taxon>
        <taxon>Agaricomycotina</taxon>
        <taxon>Agaricomycetes</taxon>
        <taxon>Agaricomycetidae</taxon>
        <taxon>Agaricales</taxon>
        <taxon>Marasmiineae</taxon>
        <taxon>Omphalotaceae</taxon>
        <taxon>Collybiopsis</taxon>
        <taxon>Collybiopsis luxurians</taxon>
    </lineage>
</organism>
<sequence length="361" mass="40120">MASFTVAPDLPYDLSEPSFAGSWIGRYSLHPVFSSASADVVLYATDGVAYRVHSYTLRMASGFFRDMFTLPQPSPATEEGIPSLSININAESSTGRSRLVPTYETSDTLILFLTLISGMPIDTPLHEWGSLSTSPASARANPAVSPPCFDVIDRVLRLAENWDAPGPISYIRSGILNEQLVNLDPLRLYAIASHFEWDYERDWAAQHTLKLDLFQASNIAIQETLERLSSKDLLCLLKLRYRRKEEFKELIDDPERFSVGNRENNLCTKCNKALLDNRTWKALKEAMVMEMDRRPLGDSIVGFEVGGIGGEDFVGGILAWPEAEACFGATCVKEGCGGLNYDKCATLKQIQDCIDTLPWDL</sequence>
<dbReference type="Proteomes" id="UP000053593">
    <property type="component" value="Unassembled WGS sequence"/>
</dbReference>
<reference evidence="2 3" key="1">
    <citation type="submission" date="2014-04" db="EMBL/GenBank/DDBJ databases">
        <title>Evolutionary Origins and Diversification of the Mycorrhizal Mutualists.</title>
        <authorList>
            <consortium name="DOE Joint Genome Institute"/>
            <consortium name="Mycorrhizal Genomics Consortium"/>
            <person name="Kohler A."/>
            <person name="Kuo A."/>
            <person name="Nagy L.G."/>
            <person name="Floudas D."/>
            <person name="Copeland A."/>
            <person name="Barry K.W."/>
            <person name="Cichocki N."/>
            <person name="Veneault-Fourrey C."/>
            <person name="LaButti K."/>
            <person name="Lindquist E.A."/>
            <person name="Lipzen A."/>
            <person name="Lundell T."/>
            <person name="Morin E."/>
            <person name="Murat C."/>
            <person name="Riley R."/>
            <person name="Ohm R."/>
            <person name="Sun H."/>
            <person name="Tunlid A."/>
            <person name="Henrissat B."/>
            <person name="Grigoriev I.V."/>
            <person name="Hibbett D.S."/>
            <person name="Martin F."/>
        </authorList>
    </citation>
    <scope>NUCLEOTIDE SEQUENCE [LARGE SCALE GENOMIC DNA]</scope>
    <source>
        <strain evidence="2 3">FD-317 M1</strain>
    </source>
</reference>
<dbReference type="AlphaFoldDB" id="A0A0D0C135"/>
<protein>
    <recommendedName>
        <fullName evidence="1">BTB domain-containing protein</fullName>
    </recommendedName>
</protein>